<reference evidence="3 4" key="1">
    <citation type="journal article" date="2013" name="Curr. Biol.">
        <title>The Genome of the Foraminiferan Reticulomyxa filosa.</title>
        <authorList>
            <person name="Glockner G."/>
            <person name="Hulsmann N."/>
            <person name="Schleicher M."/>
            <person name="Noegel A.A."/>
            <person name="Eichinger L."/>
            <person name="Gallinger C."/>
            <person name="Pawlowski J."/>
            <person name="Sierra R."/>
            <person name="Euteneuer U."/>
            <person name="Pillet L."/>
            <person name="Moustafa A."/>
            <person name="Platzer M."/>
            <person name="Groth M."/>
            <person name="Szafranski K."/>
            <person name="Schliwa M."/>
        </authorList>
    </citation>
    <scope>NUCLEOTIDE SEQUENCE [LARGE SCALE GENOMIC DNA]</scope>
</reference>
<feature type="compositionally biased region" description="Basic residues" evidence="1">
    <location>
        <begin position="391"/>
        <end position="400"/>
    </location>
</feature>
<evidence type="ECO:0000256" key="1">
    <source>
        <dbReference type="SAM" id="MobiDB-lite"/>
    </source>
</evidence>
<keyword evidence="4" id="KW-1185">Reference proteome</keyword>
<evidence type="ECO:0000313" key="3">
    <source>
        <dbReference type="EMBL" id="ETO31855.1"/>
    </source>
</evidence>
<keyword evidence="2" id="KW-0812">Transmembrane</keyword>
<protein>
    <submittedName>
        <fullName evidence="3">Uncharacterized protein</fullName>
    </submittedName>
</protein>
<feature type="compositionally biased region" description="Polar residues" evidence="1">
    <location>
        <begin position="421"/>
        <end position="436"/>
    </location>
</feature>
<organism evidence="3 4">
    <name type="scientific">Reticulomyxa filosa</name>
    <dbReference type="NCBI Taxonomy" id="46433"/>
    <lineage>
        <taxon>Eukaryota</taxon>
        <taxon>Sar</taxon>
        <taxon>Rhizaria</taxon>
        <taxon>Retaria</taxon>
        <taxon>Foraminifera</taxon>
        <taxon>Monothalamids</taxon>
        <taxon>Reticulomyxidae</taxon>
        <taxon>Reticulomyxa</taxon>
    </lineage>
</organism>
<sequence>MVAVGTKISTSTLSCLYNNNPAQVISVSDFSANALSAARAQTDAYLCPTQTDVKISELRVDVSSSGQTGGNARFLELYNNGVILDFSGNNLVLSGFVNGKVTTGSVSKGQYFVLYDNTNTDMKCWNCTCGATKDYAAGSLGSNKRCSNAVYIPCGGSGGQACSFNTSMTNSKWKQTVSDSVDKVTWVNIYQDSSTNNLATVSKGYTFEVIDISSSSAVASNWQRSCTPYGTPGDKPLSTCTQGCIQSVCQSTGDTNAICNSGVCECTASNHYYSQGKQCALLAPPTTCVTYVEKDDYGNQFGTVAFSDVSLTYSHEFRITYRLSGSDETATTQSTYYVYTAGSTGIDPVNDPAPTVKVAITADAYGSTVVSAAVTCPFVTWAPTKIPTKSPTKRPTKRPTKPPTKVPTNRPTNRPTKRPTSQPSKRPTTQPTSHPTVSGYHITDCTVVITAGTTDQTTISYTLSKSTTVSDSDLSLSLQLNLNNSAAQTGYTALSSSPSSVTVAGAAATTFYLWPKYRQYAATGPYTGFSNGAYCTVVTSAPTKAPTKRPTTNPTKKPTSKPTSKPTRRPTLRPTLRPTYKPVEVTSCNILLGKYDKNGKITTANLSLTEPTLDSTTPSSSDLAYVVSWRDVAQDSIESQGSGKTINTPFSGIDILPSDTVSITAVFSDSGDAAGSAVDCTISTLAPTRSPSPAPHAPTQAPVIPDITLTLDQDKCSPGTKDSTGKVVYVCSYEASATDTKIEVDLTTGSTPFDVNFKWDIIFDPSLVEPNFTLGDDAIAPAADLKNTLNGSGTIESHTTGTTFSIFIVGKSDANCSAEVAWLRLKTCTYLGSSDCFVAAGENEEKHFRIAITKDSSGNKNVSSKSKGKLPSWIWYPIAAGILVLAGLAAFGYMYYNKRKLAEEQLQQREADLQQAEELDNLDNFGALGDNITFNPIATAGTQDVATGGEYIDKQLAKQQKHAEFAQVDVDKEVWRQDFGQVKADRHSEV</sequence>
<evidence type="ECO:0000256" key="2">
    <source>
        <dbReference type="SAM" id="Phobius"/>
    </source>
</evidence>
<feature type="compositionally biased region" description="Low complexity" evidence="1">
    <location>
        <begin position="406"/>
        <end position="420"/>
    </location>
</feature>
<gene>
    <name evidence="3" type="ORF">RFI_05261</name>
</gene>
<dbReference type="PANTHER" id="PTHR36489:SF2">
    <property type="entry name" value="APPLE DOMAIN-CONTAINING PROTEIN"/>
    <property type="match status" value="1"/>
</dbReference>
<feature type="transmembrane region" description="Helical" evidence="2">
    <location>
        <begin position="873"/>
        <end position="896"/>
    </location>
</feature>
<proteinExistence type="predicted"/>
<feature type="region of interest" description="Disordered" evidence="1">
    <location>
        <begin position="543"/>
        <end position="575"/>
    </location>
</feature>
<accession>X6NZW5</accession>
<keyword evidence="2" id="KW-0472">Membrane</keyword>
<dbReference type="EMBL" id="ASPP01004645">
    <property type="protein sequence ID" value="ETO31855.1"/>
    <property type="molecule type" value="Genomic_DNA"/>
</dbReference>
<dbReference type="AlphaFoldDB" id="X6NZW5"/>
<name>X6NZW5_RETFI</name>
<feature type="region of interest" description="Disordered" evidence="1">
    <location>
        <begin position="385"/>
        <end position="438"/>
    </location>
</feature>
<dbReference type="OMA" id="GANECAW"/>
<dbReference type="Proteomes" id="UP000023152">
    <property type="component" value="Unassembled WGS sequence"/>
</dbReference>
<comment type="caution">
    <text evidence="3">The sequence shown here is derived from an EMBL/GenBank/DDBJ whole genome shotgun (WGS) entry which is preliminary data.</text>
</comment>
<dbReference type="PANTHER" id="PTHR36489">
    <property type="entry name" value="PROTEIN-COUPLED RECEPTOR GPR1, PUTATIVE-RELATED"/>
    <property type="match status" value="1"/>
</dbReference>
<keyword evidence="2" id="KW-1133">Transmembrane helix</keyword>
<feature type="compositionally biased region" description="Low complexity" evidence="1">
    <location>
        <begin position="543"/>
        <end position="565"/>
    </location>
</feature>
<evidence type="ECO:0000313" key="4">
    <source>
        <dbReference type="Proteomes" id="UP000023152"/>
    </source>
</evidence>